<sequence>KSLNFLLLDTVENYNIPREYKISIIDVSYCLTYVINLSSVCGIIFNASKKSPVLIEADKTLNIVTKNKNKYSRFIIHCYYYYYYYYLSLFLLLLLLLLLLLSLLLIIIMFITIIIVLLSLLSIINC</sequence>
<evidence type="ECO:0000313" key="2">
    <source>
        <dbReference type="EMBL" id="EJW84973.1"/>
    </source>
</evidence>
<feature type="transmembrane region" description="Helical" evidence="1">
    <location>
        <begin position="103"/>
        <end position="124"/>
    </location>
</feature>
<name>J9ES08_WUCBA</name>
<reference evidence="3" key="1">
    <citation type="submission" date="2012-08" db="EMBL/GenBank/DDBJ databases">
        <title>The Genome Sequence of Wuchereria bancrofti.</title>
        <authorList>
            <person name="Nutman T.B."/>
            <person name="Fink D.L."/>
            <person name="Russ C."/>
            <person name="Young S."/>
            <person name="Zeng Q."/>
            <person name="Koehrsen M."/>
            <person name="Alvarado L."/>
            <person name="Berlin A."/>
            <person name="Chapman S.B."/>
            <person name="Chen Z."/>
            <person name="Freedman E."/>
            <person name="Gellesch M."/>
            <person name="Goldberg J."/>
            <person name="Griggs A."/>
            <person name="Gujja S."/>
            <person name="Heilman E.R."/>
            <person name="Heiman D."/>
            <person name="Hepburn T."/>
            <person name="Howarth C."/>
            <person name="Jen D."/>
            <person name="Larson L."/>
            <person name="Lewis B."/>
            <person name="Mehta T."/>
            <person name="Park D."/>
            <person name="Pearson M."/>
            <person name="Roberts A."/>
            <person name="Saif S."/>
            <person name="Shea T."/>
            <person name="Shenoy N."/>
            <person name="Sisk P."/>
            <person name="Stolte C."/>
            <person name="Sykes S."/>
            <person name="Walk T."/>
            <person name="White J."/>
            <person name="Yandava C."/>
            <person name="Haas B."/>
            <person name="Henn M.R."/>
            <person name="Nusbaum C."/>
            <person name="Birren B."/>
        </authorList>
    </citation>
    <scope>NUCLEOTIDE SEQUENCE [LARGE SCALE GENOMIC DNA]</scope>
    <source>
        <strain evidence="3">NA</strain>
    </source>
</reference>
<gene>
    <name evidence="2" type="ORF">WUBG_04115</name>
</gene>
<feature type="transmembrane region" description="Helical" evidence="1">
    <location>
        <begin position="20"/>
        <end position="45"/>
    </location>
</feature>
<proteinExistence type="predicted"/>
<accession>J9ES08</accession>
<evidence type="ECO:0000313" key="3">
    <source>
        <dbReference type="Proteomes" id="UP000004810"/>
    </source>
</evidence>
<dbReference type="EMBL" id="ADBV01001369">
    <property type="protein sequence ID" value="EJW84973.1"/>
    <property type="molecule type" value="Genomic_DNA"/>
</dbReference>
<dbReference type="AlphaFoldDB" id="J9ES08"/>
<keyword evidence="1" id="KW-0472">Membrane</keyword>
<comment type="caution">
    <text evidence="2">The sequence shown here is derived from an EMBL/GenBank/DDBJ whole genome shotgun (WGS) entry which is preliminary data.</text>
</comment>
<keyword evidence="1" id="KW-1133">Transmembrane helix</keyword>
<dbReference type="Proteomes" id="UP000004810">
    <property type="component" value="Unassembled WGS sequence"/>
</dbReference>
<protein>
    <submittedName>
        <fullName evidence="2">Uncharacterized protein</fullName>
    </submittedName>
</protein>
<feature type="non-terminal residue" evidence="2">
    <location>
        <position position="1"/>
    </location>
</feature>
<evidence type="ECO:0000256" key="1">
    <source>
        <dbReference type="SAM" id="Phobius"/>
    </source>
</evidence>
<keyword evidence="1" id="KW-0812">Transmembrane</keyword>
<feature type="transmembrane region" description="Helical" evidence="1">
    <location>
        <begin position="78"/>
        <end position="97"/>
    </location>
</feature>
<organism evidence="2 3">
    <name type="scientific">Wuchereria bancrofti</name>
    <dbReference type="NCBI Taxonomy" id="6293"/>
    <lineage>
        <taxon>Eukaryota</taxon>
        <taxon>Metazoa</taxon>
        <taxon>Ecdysozoa</taxon>
        <taxon>Nematoda</taxon>
        <taxon>Chromadorea</taxon>
        <taxon>Rhabditida</taxon>
        <taxon>Spirurina</taxon>
        <taxon>Spiruromorpha</taxon>
        <taxon>Filarioidea</taxon>
        <taxon>Onchocercidae</taxon>
        <taxon>Wuchereria</taxon>
    </lineage>
</organism>